<dbReference type="CDD" id="cd06257">
    <property type="entry name" value="DnaJ"/>
    <property type="match status" value="1"/>
</dbReference>
<organism evidence="2 3">
    <name type="scientific">Paramecium tetraurelia</name>
    <dbReference type="NCBI Taxonomy" id="5888"/>
    <lineage>
        <taxon>Eukaryota</taxon>
        <taxon>Sar</taxon>
        <taxon>Alveolata</taxon>
        <taxon>Ciliophora</taxon>
        <taxon>Intramacronucleata</taxon>
        <taxon>Oligohymenophorea</taxon>
        <taxon>Peniculida</taxon>
        <taxon>Parameciidae</taxon>
        <taxon>Paramecium</taxon>
    </lineage>
</organism>
<dbReference type="PANTHER" id="PTHR23172">
    <property type="entry name" value="AUXILIN/CYCLIN G-ASSOCIATED KINASE-RELATED"/>
    <property type="match status" value="1"/>
</dbReference>
<dbReference type="InterPro" id="IPR036869">
    <property type="entry name" value="J_dom_sf"/>
</dbReference>
<dbReference type="InterPro" id="IPR001623">
    <property type="entry name" value="DnaJ_domain"/>
</dbReference>
<dbReference type="KEGG" id="ptm:GSPATT00031558001"/>
<name>A0BS10_PARTE</name>
<dbReference type="SUPFAM" id="SSF46565">
    <property type="entry name" value="Chaperone J-domain"/>
    <property type="match status" value="1"/>
</dbReference>
<reference evidence="2 3" key="1">
    <citation type="journal article" date="2006" name="Nature">
        <title>Global trends of whole-genome duplications revealed by the ciliate Paramecium tetraurelia.</title>
        <authorList>
            <consortium name="Genoscope"/>
            <person name="Aury J.-M."/>
            <person name="Jaillon O."/>
            <person name="Duret L."/>
            <person name="Noel B."/>
            <person name="Jubin C."/>
            <person name="Porcel B.M."/>
            <person name="Segurens B."/>
            <person name="Daubin V."/>
            <person name="Anthouard V."/>
            <person name="Aiach N."/>
            <person name="Arnaiz O."/>
            <person name="Billaut A."/>
            <person name="Beisson J."/>
            <person name="Blanc I."/>
            <person name="Bouhouche K."/>
            <person name="Camara F."/>
            <person name="Duharcourt S."/>
            <person name="Guigo R."/>
            <person name="Gogendeau D."/>
            <person name="Katinka M."/>
            <person name="Keller A.-M."/>
            <person name="Kissmehl R."/>
            <person name="Klotz C."/>
            <person name="Koll F."/>
            <person name="Le Moue A."/>
            <person name="Lepere C."/>
            <person name="Malinsky S."/>
            <person name="Nowacki M."/>
            <person name="Nowak J.K."/>
            <person name="Plattner H."/>
            <person name="Poulain J."/>
            <person name="Ruiz F."/>
            <person name="Serrano V."/>
            <person name="Zagulski M."/>
            <person name="Dessen P."/>
            <person name="Betermier M."/>
            <person name="Weissenbach J."/>
            <person name="Scarpelli C."/>
            <person name="Schachter V."/>
            <person name="Sperling L."/>
            <person name="Meyer E."/>
            <person name="Cohen J."/>
            <person name="Wincker P."/>
        </authorList>
    </citation>
    <scope>NUCLEOTIDE SEQUENCE [LARGE SCALE GENOMIC DNA]</scope>
    <source>
        <strain evidence="2 3">Stock d4-2</strain>
    </source>
</reference>
<dbReference type="EMBL" id="CT868013">
    <property type="protein sequence ID" value="CAK61327.1"/>
    <property type="molecule type" value="Genomic_DNA"/>
</dbReference>
<dbReference type="Gene3D" id="1.10.287.110">
    <property type="entry name" value="DnaJ domain"/>
    <property type="match status" value="1"/>
</dbReference>
<dbReference type="GeneID" id="5014509"/>
<dbReference type="OrthoDB" id="1717591at2759"/>
<protein>
    <recommendedName>
        <fullName evidence="4">J domain-containing protein</fullName>
    </recommendedName>
</protein>
<feature type="compositionally biased region" description="Polar residues" evidence="1">
    <location>
        <begin position="153"/>
        <end position="182"/>
    </location>
</feature>
<evidence type="ECO:0000313" key="2">
    <source>
        <dbReference type="EMBL" id="CAK61327.1"/>
    </source>
</evidence>
<dbReference type="PANTHER" id="PTHR23172:SF101">
    <property type="entry name" value="CHROMOSOME UNDETERMINED SCAFFOLD_124, WHOLE GENOME SHOTGUN SEQUENCE"/>
    <property type="match status" value="1"/>
</dbReference>
<dbReference type="OMA" id="FLPFKIC"/>
<accession>A0BS10</accession>
<evidence type="ECO:0008006" key="4">
    <source>
        <dbReference type="Google" id="ProtNLM"/>
    </source>
</evidence>
<feature type="region of interest" description="Disordered" evidence="1">
    <location>
        <begin position="281"/>
        <end position="316"/>
    </location>
</feature>
<feature type="compositionally biased region" description="Low complexity" evidence="1">
    <location>
        <begin position="304"/>
        <end position="315"/>
    </location>
</feature>
<dbReference type="eggNOG" id="KOG0431">
    <property type="taxonomic scope" value="Eukaryota"/>
</dbReference>
<keyword evidence="3" id="KW-1185">Reference proteome</keyword>
<dbReference type="HOGENOM" id="CLU_048213_0_0_1"/>
<gene>
    <name evidence="2" type="ORF">GSPATT00031558001</name>
</gene>
<evidence type="ECO:0000313" key="3">
    <source>
        <dbReference type="Proteomes" id="UP000000600"/>
    </source>
</evidence>
<dbReference type="Proteomes" id="UP000000600">
    <property type="component" value="Unassembled WGS sequence"/>
</dbReference>
<dbReference type="RefSeq" id="XP_001428725.1">
    <property type="nucleotide sequence ID" value="XM_001428688.1"/>
</dbReference>
<dbReference type="AlphaFoldDB" id="A0BS10"/>
<feature type="region of interest" description="Disordered" evidence="1">
    <location>
        <begin position="110"/>
        <end position="182"/>
    </location>
</feature>
<evidence type="ECO:0000256" key="1">
    <source>
        <dbReference type="SAM" id="MobiDB-lite"/>
    </source>
</evidence>
<dbReference type="STRING" id="5888.A0BS10"/>
<sequence>MKQVPIVYFFQNEPKTQFMFFFQGEELVVKNILQQFPFKITSHHIRFKIFVQDIEPKTQLIKFILSHAWFDISNPNAKVPVVNDTVYAKILTLQDLSYSRIAKKMVESVQQDQKVGDLKPPKNTIQSSPQTQNRVQQQQSNQSPILQQQLNSKQTLQPVAQQGGERQSNRQLSNQSNGTSQSGDLLEAFEKFDFKPNNLHTQSQPISQADLDVNNQNNTNFQNFQQFQPTILQNDQDQFHMSGLDSRPEQNDAQFTQFQQKPSQQQAKKGEDLFEFEVEKKVNPQNDQSQKRDGQDLFSFDAPNQQTQSQQSNDQYEGLTDKQIVDMRVEQAAEGLQKIWQNEADYNEQRQQAKEEIEPKILKWAYKNNVRNNLRLLLSTLNEVLWDGTDWQCSFGDLMTDGKVKLKYRQALLIVHPDKHNQTPAQQRYIAERVFYELNQAWNDDKNRN</sequence>
<feature type="compositionally biased region" description="Low complexity" evidence="1">
    <location>
        <begin position="126"/>
        <end position="152"/>
    </location>
</feature>
<dbReference type="InParanoid" id="A0BS10"/>
<proteinExistence type="predicted"/>